<gene>
    <name evidence="1" type="ORF">KC01_LOCUS33344</name>
</gene>
<proteinExistence type="predicted"/>
<reference evidence="1 2" key="1">
    <citation type="submission" date="2024-04" db="EMBL/GenBank/DDBJ databases">
        <authorList>
            <person name="Waldvogel A.-M."/>
            <person name="Schoenle A."/>
        </authorList>
    </citation>
    <scope>NUCLEOTIDE SEQUENCE [LARGE SCALE GENOMIC DNA]</scope>
</reference>
<organism evidence="1 2">
    <name type="scientific">Knipowitschia caucasica</name>
    <name type="common">Caucasian dwarf goby</name>
    <name type="synonym">Pomatoschistus caucasicus</name>
    <dbReference type="NCBI Taxonomy" id="637954"/>
    <lineage>
        <taxon>Eukaryota</taxon>
        <taxon>Metazoa</taxon>
        <taxon>Chordata</taxon>
        <taxon>Craniata</taxon>
        <taxon>Vertebrata</taxon>
        <taxon>Euteleostomi</taxon>
        <taxon>Actinopterygii</taxon>
        <taxon>Neopterygii</taxon>
        <taxon>Teleostei</taxon>
        <taxon>Neoteleostei</taxon>
        <taxon>Acanthomorphata</taxon>
        <taxon>Gobiaria</taxon>
        <taxon>Gobiiformes</taxon>
        <taxon>Gobioidei</taxon>
        <taxon>Gobiidae</taxon>
        <taxon>Gobiinae</taxon>
        <taxon>Knipowitschia</taxon>
    </lineage>
</organism>
<sequence length="108" mass="12057">MQGDSTRHMAKVDGCCNRVSDAATRTALQHRPQQGGFHEQRRRQCSSEVFIWQSPCPYATSRRAKETLPVTESACTHKHTAFSNFTKTSQGKVTTHLPRPRGVGCVVE</sequence>
<name>A0AAV2LYD1_KNICA</name>
<dbReference type="Proteomes" id="UP001497482">
    <property type="component" value="Chromosome 5"/>
</dbReference>
<dbReference type="EMBL" id="OZ035827">
    <property type="protein sequence ID" value="CAL1606086.1"/>
    <property type="molecule type" value="Genomic_DNA"/>
</dbReference>
<evidence type="ECO:0000313" key="2">
    <source>
        <dbReference type="Proteomes" id="UP001497482"/>
    </source>
</evidence>
<accession>A0AAV2LYD1</accession>
<keyword evidence="2" id="KW-1185">Reference proteome</keyword>
<evidence type="ECO:0000313" key="1">
    <source>
        <dbReference type="EMBL" id="CAL1606086.1"/>
    </source>
</evidence>
<protein>
    <submittedName>
        <fullName evidence="1">Uncharacterized protein</fullName>
    </submittedName>
</protein>
<dbReference type="AlphaFoldDB" id="A0AAV2LYD1"/>